<proteinExistence type="predicted"/>
<evidence type="ECO:0000313" key="2">
    <source>
        <dbReference type="Proteomes" id="UP000601435"/>
    </source>
</evidence>
<evidence type="ECO:0000313" key="1">
    <source>
        <dbReference type="EMBL" id="CAE7250662.1"/>
    </source>
</evidence>
<dbReference type="Proteomes" id="UP000601435">
    <property type="component" value="Unassembled WGS sequence"/>
</dbReference>
<sequence>MTGPIVQDAANTAAFDVKVEGNGQDLLTFVAVCEKLERTGSWTCVEVHLRQEVIAFSTKHGQEIQKYVRLRCKDASQVVVQHGEPTSPSASGRTGSTGIVAQSSVFHVCPAHSLFFERFAGGAHRDEAAVRQQTLQGCLGISCKAKRQS</sequence>
<reference evidence="1" key="1">
    <citation type="submission" date="2021-02" db="EMBL/GenBank/DDBJ databases">
        <authorList>
            <person name="Dougan E. K."/>
            <person name="Rhodes N."/>
            <person name="Thang M."/>
            <person name="Chan C."/>
        </authorList>
    </citation>
    <scope>NUCLEOTIDE SEQUENCE</scope>
</reference>
<dbReference type="EMBL" id="CAJNJA010009803">
    <property type="protein sequence ID" value="CAE7250662.1"/>
    <property type="molecule type" value="Genomic_DNA"/>
</dbReference>
<keyword evidence="2" id="KW-1185">Reference proteome</keyword>
<name>A0A812LW33_9DINO</name>
<dbReference type="AlphaFoldDB" id="A0A812LW33"/>
<protein>
    <submittedName>
        <fullName evidence="1">Uncharacterized protein</fullName>
    </submittedName>
</protein>
<organism evidence="1 2">
    <name type="scientific">Symbiodinium necroappetens</name>
    <dbReference type="NCBI Taxonomy" id="1628268"/>
    <lineage>
        <taxon>Eukaryota</taxon>
        <taxon>Sar</taxon>
        <taxon>Alveolata</taxon>
        <taxon>Dinophyceae</taxon>
        <taxon>Suessiales</taxon>
        <taxon>Symbiodiniaceae</taxon>
        <taxon>Symbiodinium</taxon>
    </lineage>
</organism>
<comment type="caution">
    <text evidence="1">The sequence shown here is derived from an EMBL/GenBank/DDBJ whole genome shotgun (WGS) entry which is preliminary data.</text>
</comment>
<accession>A0A812LW33</accession>
<gene>
    <name evidence="1" type="ORF">SNEC2469_LOCUS5168</name>
</gene>